<comment type="caution">
    <text evidence="2">The sequence shown here is derived from an EMBL/GenBank/DDBJ whole genome shotgun (WGS) entry which is preliminary data.</text>
</comment>
<feature type="compositionally biased region" description="Polar residues" evidence="1">
    <location>
        <begin position="1"/>
        <end position="11"/>
    </location>
</feature>
<name>A0A7J7NPY9_9MAGN</name>
<protein>
    <submittedName>
        <fullName evidence="2">Uncharacterized protein</fullName>
    </submittedName>
</protein>
<feature type="region of interest" description="Disordered" evidence="1">
    <location>
        <begin position="1"/>
        <end position="21"/>
    </location>
</feature>
<dbReference type="EMBL" id="JACGCM010000671">
    <property type="protein sequence ID" value="KAF6169044.1"/>
    <property type="molecule type" value="Genomic_DNA"/>
</dbReference>
<evidence type="ECO:0000313" key="3">
    <source>
        <dbReference type="Proteomes" id="UP000541444"/>
    </source>
</evidence>
<organism evidence="2 3">
    <name type="scientific">Kingdonia uniflora</name>
    <dbReference type="NCBI Taxonomy" id="39325"/>
    <lineage>
        <taxon>Eukaryota</taxon>
        <taxon>Viridiplantae</taxon>
        <taxon>Streptophyta</taxon>
        <taxon>Embryophyta</taxon>
        <taxon>Tracheophyta</taxon>
        <taxon>Spermatophyta</taxon>
        <taxon>Magnoliopsida</taxon>
        <taxon>Ranunculales</taxon>
        <taxon>Circaeasteraceae</taxon>
        <taxon>Kingdonia</taxon>
    </lineage>
</organism>
<feature type="region of interest" description="Disordered" evidence="1">
    <location>
        <begin position="43"/>
        <end position="93"/>
    </location>
</feature>
<accession>A0A7J7NPY9</accession>
<dbReference type="Proteomes" id="UP000541444">
    <property type="component" value="Unassembled WGS sequence"/>
</dbReference>
<sequence>MDESTEVTVQGKQLDEIDTNGRTMEDFPLKRVLFVLEKPDTVEAEGKNRCGKEKREQAVRASEKDNHSSEPLSDVGHPQDASGITSKAVRPKS</sequence>
<feature type="compositionally biased region" description="Basic and acidic residues" evidence="1">
    <location>
        <begin position="43"/>
        <end position="68"/>
    </location>
</feature>
<evidence type="ECO:0000256" key="1">
    <source>
        <dbReference type="SAM" id="MobiDB-lite"/>
    </source>
</evidence>
<evidence type="ECO:0000313" key="2">
    <source>
        <dbReference type="EMBL" id="KAF6169044.1"/>
    </source>
</evidence>
<gene>
    <name evidence="2" type="ORF">GIB67_038541</name>
</gene>
<reference evidence="2 3" key="1">
    <citation type="journal article" date="2020" name="IScience">
        <title>Genome Sequencing of the Endangered Kingdonia uniflora (Circaeasteraceae, Ranunculales) Reveals Potential Mechanisms of Evolutionary Specialization.</title>
        <authorList>
            <person name="Sun Y."/>
            <person name="Deng T."/>
            <person name="Zhang A."/>
            <person name="Moore M.J."/>
            <person name="Landis J.B."/>
            <person name="Lin N."/>
            <person name="Zhang H."/>
            <person name="Zhang X."/>
            <person name="Huang J."/>
            <person name="Zhang X."/>
            <person name="Sun H."/>
            <person name="Wang H."/>
        </authorList>
    </citation>
    <scope>NUCLEOTIDE SEQUENCE [LARGE SCALE GENOMIC DNA]</scope>
    <source>
        <strain evidence="2">TB1705</strain>
        <tissue evidence="2">Leaf</tissue>
    </source>
</reference>
<keyword evidence="3" id="KW-1185">Reference proteome</keyword>
<proteinExistence type="predicted"/>
<dbReference type="AlphaFoldDB" id="A0A7J7NPY9"/>